<dbReference type="Pfam" id="PF01933">
    <property type="entry name" value="CofD"/>
    <property type="match status" value="1"/>
</dbReference>
<dbReference type="CDD" id="cd07187">
    <property type="entry name" value="YvcK_like"/>
    <property type="match status" value="1"/>
</dbReference>
<dbReference type="PANTHER" id="PTHR30135">
    <property type="entry name" value="UNCHARACTERIZED PROTEIN YVCK-RELATED"/>
    <property type="match status" value="1"/>
</dbReference>
<evidence type="ECO:0000256" key="2">
    <source>
        <dbReference type="HAMAP-Rule" id="MF_00973"/>
    </source>
</evidence>
<dbReference type="PANTHER" id="PTHR30135:SF3">
    <property type="entry name" value="GLUCONEOGENESIS FACTOR-RELATED"/>
    <property type="match status" value="1"/>
</dbReference>
<comment type="subcellular location">
    <subcellularLocation>
        <location evidence="2">Cytoplasm</location>
    </subcellularLocation>
</comment>
<evidence type="ECO:0000256" key="1">
    <source>
        <dbReference type="ARBA" id="ARBA00022490"/>
    </source>
</evidence>
<protein>
    <recommendedName>
        <fullName evidence="2">Putative gluconeogenesis factor</fullName>
    </recommendedName>
</protein>
<dbReference type="GO" id="GO:0043743">
    <property type="term" value="F:LPPG:FO 2-phospho-L-lactate transferase activity"/>
    <property type="evidence" value="ECO:0007669"/>
    <property type="project" value="InterPro"/>
</dbReference>
<organism evidence="3 4">
    <name type="scientific">Atopobium minutum</name>
    <dbReference type="NCBI Taxonomy" id="1381"/>
    <lineage>
        <taxon>Bacteria</taxon>
        <taxon>Bacillati</taxon>
        <taxon>Actinomycetota</taxon>
        <taxon>Coriobacteriia</taxon>
        <taxon>Coriobacteriales</taxon>
        <taxon>Atopobiaceae</taxon>
        <taxon>Atopobium</taxon>
    </lineage>
</organism>
<sequence>MNTVSSIHPVRVPRVVSLGGGSGQTQVIRALRRLNCELTAVVAMADDGGSTGLLRQQMGSVPPGDVRNCLVALAQDPTGAVARTFQKRLPFASNHALGNLFLTSLADEAGSFMEAIEVCERILACVGRVVPSTLDKVVLRGKTLDGRIICGEDLIGHGPCTLGRVWLEPAAPMACFEAIKAIKQADLVVLGPGSLFTSIIPNLLVPGILEALRTTTAFKLFVCPKADEQYESWGLAADEYVQALASHGLAGCIDAVLLHKTKERVGAATVSFRALTQEQITAHAVGLSAQHLQEDSAYRVASSMDYKPVCVDAAIVERIEAQVPTVVVRDFDMPGMPCVHDPDKLADALCGVCPIPLEKR</sequence>
<dbReference type="InterPro" id="IPR010119">
    <property type="entry name" value="Gluconeogen_factor"/>
</dbReference>
<keyword evidence="1 2" id="KW-0963">Cytoplasm</keyword>
<dbReference type="NCBIfam" id="TIGR01826">
    <property type="entry name" value="CofD_related"/>
    <property type="match status" value="1"/>
</dbReference>
<reference evidence="3 4" key="1">
    <citation type="submission" date="2016-10" db="EMBL/GenBank/DDBJ databases">
        <authorList>
            <person name="Varghese N."/>
            <person name="Submissions S."/>
        </authorList>
    </citation>
    <scope>NUCLEOTIDE SEQUENCE [LARGE SCALE GENOMIC DNA]</scope>
    <source>
        <strain evidence="3 4">DSM 20586</strain>
    </source>
</reference>
<proteinExistence type="inferred from homology"/>
<dbReference type="HAMAP" id="MF_00973">
    <property type="entry name" value="Gluconeogen_factor"/>
    <property type="match status" value="1"/>
</dbReference>
<dbReference type="SUPFAM" id="SSF142338">
    <property type="entry name" value="CofD-like"/>
    <property type="match status" value="1"/>
</dbReference>
<dbReference type="EMBL" id="FNSH01000001">
    <property type="protein sequence ID" value="SEC02607.1"/>
    <property type="molecule type" value="Genomic_DNA"/>
</dbReference>
<dbReference type="GO" id="GO:0005737">
    <property type="term" value="C:cytoplasm"/>
    <property type="evidence" value="ECO:0007669"/>
    <property type="project" value="UniProtKB-SubCell"/>
</dbReference>
<dbReference type="GO" id="GO:0008360">
    <property type="term" value="P:regulation of cell shape"/>
    <property type="evidence" value="ECO:0007669"/>
    <property type="project" value="UniProtKB-UniRule"/>
</dbReference>
<dbReference type="InterPro" id="IPR002882">
    <property type="entry name" value="CofD"/>
</dbReference>
<evidence type="ECO:0000313" key="4">
    <source>
        <dbReference type="Proteomes" id="UP000183687"/>
    </source>
</evidence>
<evidence type="ECO:0000313" key="3">
    <source>
        <dbReference type="EMBL" id="SEC02607.1"/>
    </source>
</evidence>
<name>A0AB38A892_9ACTN</name>
<comment type="similarity">
    <text evidence="2">Belongs to the gluconeogenesis factor family.</text>
</comment>
<dbReference type="AlphaFoldDB" id="A0AB38A892"/>
<gene>
    <name evidence="3" type="ORF">SAMN04489746_1450</name>
</gene>
<dbReference type="Gene3D" id="3.40.50.10680">
    <property type="entry name" value="CofD-like domains"/>
    <property type="match status" value="1"/>
</dbReference>
<dbReference type="RefSeq" id="WP_002563887.1">
    <property type="nucleotide sequence ID" value="NZ_CALJSN010000003.1"/>
</dbReference>
<accession>A0AB38A892</accession>
<dbReference type="Proteomes" id="UP000183687">
    <property type="component" value="Unassembled WGS sequence"/>
</dbReference>
<comment type="caution">
    <text evidence="3">The sequence shown here is derived from an EMBL/GenBank/DDBJ whole genome shotgun (WGS) entry which is preliminary data.</text>
</comment>
<comment type="function">
    <text evidence="2">Required for morphogenesis under gluconeogenic growth conditions.</text>
</comment>
<dbReference type="InterPro" id="IPR038136">
    <property type="entry name" value="CofD-like_dom_sf"/>
</dbReference>